<evidence type="ECO:0000313" key="6">
    <source>
        <dbReference type="RefSeq" id="XP_048133959.1"/>
    </source>
</evidence>
<dbReference type="PANTHER" id="PTHR11017">
    <property type="entry name" value="LEUCINE-RICH REPEAT-CONTAINING PROTEIN"/>
    <property type="match status" value="1"/>
</dbReference>
<dbReference type="InterPro" id="IPR000157">
    <property type="entry name" value="TIR_dom"/>
</dbReference>
<protein>
    <submittedName>
        <fullName evidence="6">TMV resistance protein N-like</fullName>
    </submittedName>
</protein>
<dbReference type="PROSITE" id="PS50104">
    <property type="entry name" value="TIR"/>
    <property type="match status" value="1"/>
</dbReference>
<dbReference type="SUPFAM" id="SSF52058">
    <property type="entry name" value="L domain-like"/>
    <property type="match status" value="1"/>
</dbReference>
<organism evidence="5 6">
    <name type="scientific">Rhodamnia argentea</name>
    <dbReference type="NCBI Taxonomy" id="178133"/>
    <lineage>
        <taxon>Eukaryota</taxon>
        <taxon>Viridiplantae</taxon>
        <taxon>Streptophyta</taxon>
        <taxon>Embryophyta</taxon>
        <taxon>Tracheophyta</taxon>
        <taxon>Spermatophyta</taxon>
        <taxon>Magnoliopsida</taxon>
        <taxon>eudicotyledons</taxon>
        <taxon>Gunneridae</taxon>
        <taxon>Pentapetalae</taxon>
        <taxon>rosids</taxon>
        <taxon>malvids</taxon>
        <taxon>Myrtales</taxon>
        <taxon>Myrtaceae</taxon>
        <taxon>Myrtoideae</taxon>
        <taxon>Myrteae</taxon>
        <taxon>Australasian group</taxon>
        <taxon>Rhodamnia</taxon>
    </lineage>
</organism>
<reference evidence="6" key="1">
    <citation type="submission" date="2025-08" db="UniProtKB">
        <authorList>
            <consortium name="RefSeq"/>
        </authorList>
    </citation>
    <scope>IDENTIFICATION</scope>
    <source>
        <tissue evidence="6">Leaf</tissue>
    </source>
</reference>
<dbReference type="Gene3D" id="1.10.8.430">
    <property type="entry name" value="Helical domain of apoptotic protease-activating factors"/>
    <property type="match status" value="1"/>
</dbReference>
<dbReference type="InterPro" id="IPR035897">
    <property type="entry name" value="Toll_tir_struct_dom_sf"/>
</dbReference>
<dbReference type="Proteomes" id="UP000827889">
    <property type="component" value="Chromosome 4"/>
</dbReference>
<dbReference type="RefSeq" id="XP_048133959.1">
    <property type="nucleotide sequence ID" value="XM_048278002.1"/>
</dbReference>
<dbReference type="Gene3D" id="3.40.50.10140">
    <property type="entry name" value="Toll/interleukin-1 receptor homology (TIR) domain"/>
    <property type="match status" value="1"/>
</dbReference>
<keyword evidence="5" id="KW-1185">Reference proteome</keyword>
<dbReference type="PRINTS" id="PR00364">
    <property type="entry name" value="DISEASERSIST"/>
</dbReference>
<keyword evidence="2" id="KW-0677">Repeat</keyword>
<dbReference type="Gene3D" id="3.80.10.10">
    <property type="entry name" value="Ribonuclease Inhibitor"/>
    <property type="match status" value="2"/>
</dbReference>
<evidence type="ECO:0000313" key="5">
    <source>
        <dbReference type="Proteomes" id="UP000827889"/>
    </source>
</evidence>
<evidence type="ECO:0000256" key="3">
    <source>
        <dbReference type="SAM" id="MobiDB-lite"/>
    </source>
</evidence>
<accession>A0ABM3HBI4</accession>
<keyword evidence="1" id="KW-0433">Leucine-rich repeat</keyword>
<dbReference type="InterPro" id="IPR032675">
    <property type="entry name" value="LRR_dom_sf"/>
</dbReference>
<dbReference type="InterPro" id="IPR044974">
    <property type="entry name" value="Disease_R_plants"/>
</dbReference>
<dbReference type="InterPro" id="IPR042197">
    <property type="entry name" value="Apaf_helical"/>
</dbReference>
<dbReference type="PANTHER" id="PTHR11017:SF570">
    <property type="entry name" value="DISEASE RESISTANCE PROTEIN (TIR-NBS CLASS)-RELATED"/>
    <property type="match status" value="1"/>
</dbReference>
<dbReference type="InterPro" id="IPR058192">
    <property type="entry name" value="WHD_ROQ1-like"/>
</dbReference>
<evidence type="ECO:0000259" key="4">
    <source>
        <dbReference type="PROSITE" id="PS50104"/>
    </source>
</evidence>
<sequence length="976" mass="111532">MAKRKYSDAPSASTDSSDAESSRGDKFEVLSTNRGDAESSLGAEYDVFLNFRGPDTRLNFTDYLYHAMDGAGIRVFRDDEEIRKGEAIKGELERAIKSSAICIAIFSRNYASSAWCLRELAYMVNCKAKILPIFFDVEPKDVKLKTELYQEDLQKHEEQLGSEVVQRWKDALMGVARIKGWDLKDTGQGKLIKSIVAEVSNKLNKGDKKLPDSLVGIKDPVEDVMHLIDVGIRHIGKRFCCKKVLIVLDDVDKMDQLSKLADKPDWFAPGSRIIITSRDTTFLQKGEENRENNVETHAKEFIIYEMRKLGNVHALELFCKHAFSMDSPPHDYDDISREIAHKADGLPLALEVIGSSLYRQSKRFWKDTLKKLNSVPNQKVCDKLKISLEMLEKEQREIFLDIACHFIGEKTIYPYYMWKALEFYPGSNIIALTRKSLIKVDDFDRLLMHDMLRDVGREIVQQEDFRFPWKRSRLWYPKIAFDVVQTRKGTDFIIALNLTGLSQEHDFTSEAFSSLPSLRLLELEGGNLANNDLKVIYLVRCHLSTTPDLSTCLNLKILVFDEHRPKSLQFGDSIHKLERLKRLEIIPAQVRLSLLPASVPFHLFPVPSTICCLKYLSSLKLEGQCIQELHPSIGEMAGLTHLSLRGCHSLEKLPDCIGSLRSLLELDLIHTGIIALPDSIGDLKKLEKMKLSFTQISELPNSIGGLESLLVLFLRDTKISQLPASTEYLKRLEYLNLANTMITELPKAIGKLENLERLVYDGCRNIAGTGEALEMEEWNQSEDTRWPPKLRLLSMSCDDPQFLTRLPCSLRALNLKDVKPQIEQPLHSKLRYLTDLTLTRCSWRDIDFKQLENLQSLRVEHCESLVSLSRLSSSRKLQKLQVWFCSELIVIQGLAELESLEELVIVQCNSIEWLPDLSKLRELRIFYLFECESLLDLPSVPSTCQPHVHMCPMLPESPYDSPDCIICWKRANGYLL</sequence>
<feature type="region of interest" description="Disordered" evidence="3">
    <location>
        <begin position="1"/>
        <end position="29"/>
    </location>
</feature>
<dbReference type="SUPFAM" id="SSF52200">
    <property type="entry name" value="Toll/Interleukin receptor TIR domain"/>
    <property type="match status" value="1"/>
</dbReference>
<name>A0ABM3HBI4_9MYRT</name>
<dbReference type="GeneID" id="115736092"/>
<dbReference type="Pfam" id="PF01582">
    <property type="entry name" value="TIR"/>
    <property type="match status" value="1"/>
</dbReference>
<evidence type="ECO:0000256" key="2">
    <source>
        <dbReference type="ARBA" id="ARBA00022737"/>
    </source>
</evidence>
<proteinExistence type="predicted"/>
<dbReference type="InterPro" id="IPR003591">
    <property type="entry name" value="Leu-rich_rpt_typical-subtyp"/>
</dbReference>
<dbReference type="SMART" id="SM00255">
    <property type="entry name" value="TIR"/>
    <property type="match status" value="1"/>
</dbReference>
<dbReference type="SMART" id="SM00369">
    <property type="entry name" value="LRR_TYP"/>
    <property type="match status" value="3"/>
</dbReference>
<dbReference type="SUPFAM" id="SSF52540">
    <property type="entry name" value="P-loop containing nucleoside triphosphate hydrolases"/>
    <property type="match status" value="1"/>
</dbReference>
<dbReference type="InterPro" id="IPR027417">
    <property type="entry name" value="P-loop_NTPase"/>
</dbReference>
<dbReference type="Gene3D" id="3.40.1170.20">
    <property type="entry name" value="tRNA intron endonuclease, N-terminal domain"/>
    <property type="match status" value="1"/>
</dbReference>
<gene>
    <name evidence="6" type="primary">LOC115736092</name>
</gene>
<evidence type="ECO:0000256" key="1">
    <source>
        <dbReference type="ARBA" id="ARBA00022614"/>
    </source>
</evidence>
<feature type="domain" description="TIR" evidence="4">
    <location>
        <begin position="43"/>
        <end position="203"/>
    </location>
</feature>
<dbReference type="Pfam" id="PF23282">
    <property type="entry name" value="WHD_ROQ1"/>
    <property type="match status" value="1"/>
</dbReference>